<dbReference type="PANTHER" id="PTHR11347">
    <property type="entry name" value="CYCLIC NUCLEOTIDE PHOSPHODIESTERASE"/>
    <property type="match status" value="1"/>
</dbReference>
<name>A0A250XD07_9CHLO</name>
<evidence type="ECO:0000256" key="1">
    <source>
        <dbReference type="ARBA" id="ARBA00022723"/>
    </source>
</evidence>
<dbReference type="EC" id="3.1.4.-" evidence="5"/>
<feature type="compositionally biased region" description="Polar residues" evidence="6">
    <location>
        <begin position="437"/>
        <end position="446"/>
    </location>
</feature>
<feature type="region of interest" description="Disordered" evidence="6">
    <location>
        <begin position="900"/>
        <end position="919"/>
    </location>
</feature>
<evidence type="ECO:0000256" key="6">
    <source>
        <dbReference type="SAM" id="MobiDB-lite"/>
    </source>
</evidence>
<evidence type="ECO:0000256" key="2">
    <source>
        <dbReference type="ARBA" id="ARBA00022741"/>
    </source>
</evidence>
<dbReference type="InterPro" id="IPR002073">
    <property type="entry name" value="PDEase_catalytic_dom"/>
</dbReference>
<dbReference type="InterPro" id="IPR042463">
    <property type="entry name" value="HNOB_dom_associated_sf"/>
</dbReference>
<sequence length="1571" mass="170705">MEYCRKQGIDEGSWKCGAGMEWTAAVADGMACTASHTHNSVVVSPSVIISNKEPNSHIIRKTKPKNQLNYADVADEGKMDSSNSSSMLASKQQLPAHDYHDDDIDNNDDSADDHYNEPNYNANEDIEDKGPDYPDVDNVDHEPNCNANNANEDKGPDYPDVDNVDHEPNCNANNANEDKGPADVDHRDFLSFHHQDFDLMFPFFLTLDQDMRILQAGSGLRKVCPQICNSGGVEVKDVLQISYPVHQSWASLKEQILSEQYLLSELPGQAAVRQRRLVLMTHQGLLLVGSLVTTIAGSTSKHASIKGGQGIVHGSSLAVHHQAAACTSKDNSRLALLASTDDLNDLELQNTINTRFVGSPKVEGLDDLKARGMLLTDLPGLDLSVDFLLLSEQHQAELHQKEMIGLDVAACTEQAVDEHKDKSVEAHFPTWNRNGVSHSFNASGSRHNPPPSVLRAEDGSHAPASAAIHLLDTLLSGGKIHPEDVTRVRDSLLKAGDRPWQPLNVSAVRPVGNSLFGEDDDSEVNMALQHLLCGPPQGFFHQDYPSSAANLVSTMGSDALGSSSSNVILSSSMSGIRQRSVGDLKISNAKSMGLKTKRPSASLLGYLRASSSLMTMSKSNDNIVLNSSALGSHTSDILTASADDEEAAEAADPSIGRQTSNAFKLGSSSPNIHQETSKSPHFSCALVRSGVESTSGMRSLGHHVTSHRRGFSALDAVCRSGPNAVTSDDFHALKTTTTISTNLSILLTSNSNGIDDVVGDTKNDDHGTSPVEEITAAASAPTNVASLTAVYHNYRAGKSSEFHRVGSSRFRQAAPEDPSGFQSDRKHLPATSSPKHPTVEIQATLLALQASHDDEDYRPEATSLTLQERNDEDRATRLRSLIPEPAQLSLRGDLTNKAGTSEAYRITTQSRVSRDPAPATTREYNAISKSFSHTVSGRAHAKPSDVLKNLTSKYKGGGGLSFQRVKERIKKFLSFSASWMSNDSKQDKHDSQFNTAGTVLPLIPSTVTSFHKLVPDRLLSDRKAGAPPISGMPTPLSALANPAEDHHVHHEDMLQDSRMMTSYHDAEGLLPSSQVKDIMDSGLHRNRSMPSSMSAVLQNALLQPLSYQSGAIGEVVQAGSTIGEVVQAGSTTQLPTQPPLFANSSSSPRDMSVEGTLDEYKSVEGTLDKDNSFEDRNTLLINQQCGQAECIDGSPPSMGHYFTSVSPFNNYCAATDRSSGRPANADSDLGDSGKKEPAPAKLPFTRKQMSGLKKLVVNRVGRQERMRISLVSEPTDLLAGVLSGIDEWQFDPFVLSQASFGRPLSVLTFTLFKKAGLIDSFHLNSTKLARFLLRIEEGYPSNPYHGATHAADVLHTLHVIMTRGGVLRALSRAESLPAGRHNGHRPLSEHDGKDRDQSQQKESEDSPLEASSFTLLTCYIAAMVHDFDHRGVNNDFLIRSGDPLALLYNDISPQENHHIAAAFTLMRNEQYDFIPSLRNQGFSSKVKTLLRKYVIDLVLSTDMRQHFALTSLLSTKVVSSRKQSNQKSFICSPSKDVSPDRHHYLHFGATTSLRRRHDEGREGSTPVTAAI</sequence>
<organism evidence="8 9">
    <name type="scientific">Chlamydomonas eustigma</name>
    <dbReference type="NCBI Taxonomy" id="1157962"/>
    <lineage>
        <taxon>Eukaryota</taxon>
        <taxon>Viridiplantae</taxon>
        <taxon>Chlorophyta</taxon>
        <taxon>core chlorophytes</taxon>
        <taxon>Chlorophyceae</taxon>
        <taxon>CS clade</taxon>
        <taxon>Chlamydomonadales</taxon>
        <taxon>Chlamydomonadaceae</taxon>
        <taxon>Chlamydomonas</taxon>
    </lineage>
</organism>
<dbReference type="PROSITE" id="PS51845">
    <property type="entry name" value="PDEASE_I_2"/>
    <property type="match status" value="1"/>
</dbReference>
<dbReference type="Pfam" id="PF00233">
    <property type="entry name" value="PDEase_I"/>
    <property type="match status" value="1"/>
</dbReference>
<dbReference type="InterPro" id="IPR011645">
    <property type="entry name" value="HNOB_dom_associated"/>
</dbReference>
<evidence type="ECO:0000259" key="7">
    <source>
        <dbReference type="PROSITE" id="PS51845"/>
    </source>
</evidence>
<evidence type="ECO:0000256" key="5">
    <source>
        <dbReference type="RuleBase" id="RU363067"/>
    </source>
</evidence>
<dbReference type="EMBL" id="BEGY01000059">
    <property type="protein sequence ID" value="GAX80977.1"/>
    <property type="molecule type" value="Genomic_DNA"/>
</dbReference>
<accession>A0A250XD07</accession>
<dbReference type="SUPFAM" id="SSF109604">
    <property type="entry name" value="HD-domain/PDEase-like"/>
    <property type="match status" value="1"/>
</dbReference>
<comment type="caution">
    <text evidence="8">The sequence shown here is derived from an EMBL/GenBank/DDBJ whole genome shotgun (WGS) entry which is preliminary data.</text>
</comment>
<reference evidence="8 9" key="1">
    <citation type="submission" date="2017-08" db="EMBL/GenBank/DDBJ databases">
        <title>Acidophilic green algal genome provides insights into adaptation to an acidic environment.</title>
        <authorList>
            <person name="Hirooka S."/>
            <person name="Hirose Y."/>
            <person name="Kanesaki Y."/>
            <person name="Higuchi S."/>
            <person name="Fujiwara T."/>
            <person name="Onuma R."/>
            <person name="Era A."/>
            <person name="Ohbayashi R."/>
            <person name="Uzuka A."/>
            <person name="Nozaki H."/>
            <person name="Yoshikawa H."/>
            <person name="Miyagishima S.Y."/>
        </authorList>
    </citation>
    <scope>NUCLEOTIDE SEQUENCE [LARGE SCALE GENOMIC DNA]</scope>
    <source>
        <strain evidence="8 9">NIES-2499</strain>
    </source>
</reference>
<feature type="region of interest" description="Disordered" evidence="6">
    <location>
        <begin position="1216"/>
        <end position="1240"/>
    </location>
</feature>
<keyword evidence="1 5" id="KW-0479">Metal-binding</keyword>
<dbReference type="InterPro" id="IPR003607">
    <property type="entry name" value="HD/PDEase_dom"/>
</dbReference>
<dbReference type="InterPro" id="IPR036971">
    <property type="entry name" value="PDEase_catalytic_dom_sf"/>
</dbReference>
<dbReference type="PROSITE" id="PS00126">
    <property type="entry name" value="PDEASE_I_1"/>
    <property type="match status" value="1"/>
</dbReference>
<dbReference type="OrthoDB" id="189220at2759"/>
<evidence type="ECO:0000256" key="4">
    <source>
        <dbReference type="ARBA" id="ARBA00023293"/>
    </source>
</evidence>
<evidence type="ECO:0000256" key="3">
    <source>
        <dbReference type="ARBA" id="ARBA00022801"/>
    </source>
</evidence>
<dbReference type="Proteomes" id="UP000232323">
    <property type="component" value="Unassembled WGS sequence"/>
</dbReference>
<feature type="region of interest" description="Disordered" evidence="6">
    <location>
        <begin position="1377"/>
        <end position="1408"/>
    </location>
</feature>
<dbReference type="Gene3D" id="3.30.450.260">
    <property type="entry name" value="Haem NO binding associated domain"/>
    <property type="match status" value="1"/>
</dbReference>
<feature type="region of interest" description="Disordered" evidence="6">
    <location>
        <begin position="76"/>
        <end position="180"/>
    </location>
</feature>
<feature type="domain" description="PDEase" evidence="7">
    <location>
        <begin position="1270"/>
        <end position="1571"/>
    </location>
</feature>
<feature type="compositionally biased region" description="Basic and acidic residues" evidence="6">
    <location>
        <begin position="1386"/>
        <end position="1404"/>
    </location>
</feature>
<dbReference type="Pfam" id="PF07701">
    <property type="entry name" value="HNOBA"/>
    <property type="match status" value="1"/>
</dbReference>
<protein>
    <recommendedName>
        <fullName evidence="5">Phosphodiesterase</fullName>
        <ecNumber evidence="5">3.1.4.-</ecNumber>
    </recommendedName>
</protein>
<dbReference type="InterPro" id="IPR023174">
    <property type="entry name" value="PDEase_CS"/>
</dbReference>
<dbReference type="GO" id="GO:0004114">
    <property type="term" value="F:3',5'-cyclic-nucleotide phosphodiesterase activity"/>
    <property type="evidence" value="ECO:0007669"/>
    <property type="project" value="InterPro"/>
</dbReference>
<evidence type="ECO:0000313" key="8">
    <source>
        <dbReference type="EMBL" id="GAX80977.1"/>
    </source>
</evidence>
<evidence type="ECO:0000313" key="9">
    <source>
        <dbReference type="Proteomes" id="UP000232323"/>
    </source>
</evidence>
<feature type="region of interest" description="Disordered" evidence="6">
    <location>
        <begin position="806"/>
        <end position="836"/>
    </location>
</feature>
<dbReference type="GO" id="GO:0007165">
    <property type="term" value="P:signal transduction"/>
    <property type="evidence" value="ECO:0007669"/>
    <property type="project" value="InterPro"/>
</dbReference>
<keyword evidence="9" id="KW-1185">Reference proteome</keyword>
<feature type="region of interest" description="Disordered" evidence="6">
    <location>
        <begin position="437"/>
        <end position="459"/>
    </location>
</feature>
<feature type="compositionally biased region" description="Acidic residues" evidence="6">
    <location>
        <begin position="101"/>
        <end position="111"/>
    </location>
</feature>
<comment type="cofactor">
    <cofactor evidence="5">
        <name>a divalent metal cation</name>
        <dbReference type="ChEBI" id="CHEBI:60240"/>
    </cofactor>
    <text evidence="5">Binds 2 divalent metal cations per subunit. Site 1 may preferentially bind zinc ions, while site 2 has a preference for magnesium and/or manganese ions.</text>
</comment>
<dbReference type="GO" id="GO:0000166">
    <property type="term" value="F:nucleotide binding"/>
    <property type="evidence" value="ECO:0007669"/>
    <property type="project" value="UniProtKB-KW"/>
</dbReference>
<gene>
    <name evidence="8" type="ORF">CEUSTIGMA_g8412.t1</name>
</gene>
<comment type="similarity">
    <text evidence="5">Belongs to the cyclic nucleotide phosphodiesterase family.</text>
</comment>
<feature type="region of interest" description="Disordered" evidence="6">
    <location>
        <begin position="1133"/>
        <end position="1153"/>
    </location>
</feature>
<keyword evidence="3 5" id="KW-0378">Hydrolase</keyword>
<feature type="compositionally biased region" description="Basic and acidic residues" evidence="6">
    <location>
        <begin position="151"/>
        <end position="168"/>
    </location>
</feature>
<dbReference type="GO" id="GO:0004383">
    <property type="term" value="F:guanylate cyclase activity"/>
    <property type="evidence" value="ECO:0007669"/>
    <property type="project" value="InterPro"/>
</dbReference>
<feature type="compositionally biased region" description="Basic and acidic residues" evidence="6">
    <location>
        <begin position="128"/>
        <end position="143"/>
    </location>
</feature>
<keyword evidence="4" id="KW-0141">cGMP biosynthesis</keyword>
<keyword evidence="2" id="KW-0547">Nucleotide-binding</keyword>
<dbReference type="GO" id="GO:0046872">
    <property type="term" value="F:metal ion binding"/>
    <property type="evidence" value="ECO:0007669"/>
    <property type="project" value="UniProtKB-KW"/>
</dbReference>
<dbReference type="Gene3D" id="1.10.1300.10">
    <property type="entry name" value="3'5'-cyclic nucleotide phosphodiesterase, catalytic domain"/>
    <property type="match status" value="1"/>
</dbReference>
<proteinExistence type="inferred from homology"/>
<dbReference type="CDD" id="cd00077">
    <property type="entry name" value="HDc"/>
    <property type="match status" value="1"/>
</dbReference>